<reference evidence="2 3" key="1">
    <citation type="submission" date="2015-04" db="EMBL/GenBank/DDBJ databases">
        <authorList>
            <person name="Heijne W.H."/>
            <person name="Fedorova N.D."/>
            <person name="Nierman W.C."/>
            <person name="Vollebregt A.W."/>
            <person name="Zhao Z."/>
            <person name="Wu L."/>
            <person name="Kumar M."/>
            <person name="Stam H."/>
            <person name="van den Berg M.A."/>
            <person name="Pel H.J."/>
        </authorList>
    </citation>
    <scope>NUCLEOTIDE SEQUENCE [LARGE SCALE GENOMIC DNA]</scope>
    <source>
        <strain evidence="2 3">CBS 393.64</strain>
    </source>
</reference>
<name>A0A0F4YEV8_RASE3</name>
<dbReference type="InterPro" id="IPR023213">
    <property type="entry name" value="CAT-like_dom_sf"/>
</dbReference>
<dbReference type="Proteomes" id="UP000053958">
    <property type="component" value="Unassembled WGS sequence"/>
</dbReference>
<dbReference type="RefSeq" id="XP_013323123.1">
    <property type="nucleotide sequence ID" value="XM_013467669.1"/>
</dbReference>
<proteinExistence type="predicted"/>
<keyword evidence="3" id="KW-1185">Reference proteome</keyword>
<dbReference type="Gene3D" id="3.30.559.10">
    <property type="entry name" value="Chloramphenicol acetyltransferase-like domain"/>
    <property type="match status" value="2"/>
</dbReference>
<evidence type="ECO:0000313" key="3">
    <source>
        <dbReference type="Proteomes" id="UP000053958"/>
    </source>
</evidence>
<dbReference type="InterPro" id="IPR050317">
    <property type="entry name" value="Plant_Fungal_Acyltransferase"/>
</dbReference>
<gene>
    <name evidence="2" type="ORF">T310_9884</name>
</gene>
<dbReference type="PANTHER" id="PTHR31642:SF310">
    <property type="entry name" value="FATTY ALCOHOL:CAFFEOYL-COA ACYLTRANSFERASE"/>
    <property type="match status" value="1"/>
</dbReference>
<organism evidence="2 3">
    <name type="scientific">Rasamsonia emersonii (strain ATCC 16479 / CBS 393.64 / IMI 116815)</name>
    <dbReference type="NCBI Taxonomy" id="1408163"/>
    <lineage>
        <taxon>Eukaryota</taxon>
        <taxon>Fungi</taxon>
        <taxon>Dikarya</taxon>
        <taxon>Ascomycota</taxon>
        <taxon>Pezizomycotina</taxon>
        <taxon>Eurotiomycetes</taxon>
        <taxon>Eurotiomycetidae</taxon>
        <taxon>Eurotiales</taxon>
        <taxon>Trichocomaceae</taxon>
        <taxon>Rasamsonia</taxon>
    </lineage>
</organism>
<dbReference type="STRING" id="1408163.A0A0F4YEV8"/>
<dbReference type="GO" id="GO:0016747">
    <property type="term" value="F:acyltransferase activity, transferring groups other than amino-acyl groups"/>
    <property type="evidence" value="ECO:0007669"/>
    <property type="project" value="TreeGrafter"/>
</dbReference>
<accession>A0A0F4YEV8</accession>
<dbReference type="Pfam" id="PF02458">
    <property type="entry name" value="Transferase"/>
    <property type="match status" value="1"/>
</dbReference>
<dbReference type="OrthoDB" id="1862401at2759"/>
<dbReference type="EMBL" id="LASV01000756">
    <property type="protein sequence ID" value="KKA16511.1"/>
    <property type="molecule type" value="Genomic_DNA"/>
</dbReference>
<dbReference type="GeneID" id="25321806"/>
<dbReference type="AlphaFoldDB" id="A0A0F4YEV8"/>
<evidence type="ECO:0000256" key="1">
    <source>
        <dbReference type="ARBA" id="ARBA00022679"/>
    </source>
</evidence>
<comment type="caution">
    <text evidence="2">The sequence shown here is derived from an EMBL/GenBank/DDBJ whole genome shotgun (WGS) entry which is preliminary data.</text>
</comment>
<sequence length="501" mass="56436">MASFEDYYCSTLDSIFPPVIQSWVLCFPCDTSKKHIISNILQTGFAQTIHQKPYLAGRLSREDTGPRAGRLKLTYYYPNENKPVVDTQLFWVNDLTERQDVWHLSYEELRRQEMPVVQLKPEILEPPLGYEKLASLLIAAQVNFIPGGCLLSICLNHAFFDGAGGAMVVGAWAQNCKELQQQHTELTAVSEAEQWEKMPLVHWNQCENATAFLSLRLPDILQDSTAPEDGEAKRILQDRSLWQLLGLQKPPTDPPTASRGLPPSSSKIMVSAIFTASERSIARLKAASSPYDGDEGAAPYVSSFDATAALLWRCIMRARLSDIRESDKTRCSRLRIPVNLRQTLEISHDYPGNVLLNSVTEMPIESLVAEANGRRVAPKIRSSLLFSRDAGRALDAIKLSFVLPEFGSRRPLFSDTTRQDLVLTSWQDLPYYKHDWGPMFGSPGTAEFFRIPHGYLRGICALQPRRIDNNAVEVLVNLEKGQMDKLINDGEFTRYFELKAL</sequence>
<keyword evidence="1" id="KW-0808">Transferase</keyword>
<protein>
    <submittedName>
        <fullName evidence="2">Uncharacterized protein</fullName>
    </submittedName>
</protein>
<evidence type="ECO:0000313" key="2">
    <source>
        <dbReference type="EMBL" id="KKA16511.1"/>
    </source>
</evidence>
<dbReference type="PANTHER" id="PTHR31642">
    <property type="entry name" value="TRICHOTHECENE 3-O-ACETYLTRANSFERASE"/>
    <property type="match status" value="1"/>
</dbReference>